<dbReference type="Pfam" id="PF12146">
    <property type="entry name" value="Hydrolase_4"/>
    <property type="match status" value="1"/>
</dbReference>
<dbReference type="InterPro" id="IPR022742">
    <property type="entry name" value="Hydrolase_4"/>
</dbReference>
<dbReference type="OrthoDB" id="9765647at2"/>
<evidence type="ECO:0000313" key="2">
    <source>
        <dbReference type="EMBL" id="KAB8161318.1"/>
    </source>
</evidence>
<dbReference type="EMBL" id="VDLY02000020">
    <property type="protein sequence ID" value="KAB8161318.1"/>
    <property type="molecule type" value="Genomic_DNA"/>
</dbReference>
<dbReference type="InterPro" id="IPR029058">
    <property type="entry name" value="AB_hydrolase_fold"/>
</dbReference>
<dbReference type="AlphaFoldDB" id="A0A5N6A1V3"/>
<dbReference type="SUPFAM" id="SSF53474">
    <property type="entry name" value="alpha/beta-Hydrolases"/>
    <property type="match status" value="1"/>
</dbReference>
<feature type="domain" description="Serine aminopeptidase S33" evidence="1">
    <location>
        <begin position="48"/>
        <end position="152"/>
    </location>
</feature>
<comment type="caution">
    <text evidence="2">The sequence shown here is derived from an EMBL/GenBank/DDBJ whole genome shotgun (WGS) entry which is preliminary data.</text>
</comment>
<dbReference type="Gene3D" id="3.40.50.1820">
    <property type="entry name" value="alpha/beta hydrolase"/>
    <property type="match status" value="1"/>
</dbReference>
<dbReference type="RefSeq" id="WP_139673539.1">
    <property type="nucleotide sequence ID" value="NZ_VDLY02000020.1"/>
</dbReference>
<organism evidence="2 3">
    <name type="scientific">Streptomyces mimosae</name>
    <dbReference type="NCBI Taxonomy" id="2586635"/>
    <lineage>
        <taxon>Bacteria</taxon>
        <taxon>Bacillati</taxon>
        <taxon>Actinomycetota</taxon>
        <taxon>Actinomycetes</taxon>
        <taxon>Kitasatosporales</taxon>
        <taxon>Streptomycetaceae</taxon>
        <taxon>Streptomyces</taxon>
    </lineage>
</organism>
<gene>
    <name evidence="2" type="ORF">FH607_026170</name>
</gene>
<sequence length="304" mass="31718">MTDMAADGPEIVLLRDTSRDDLTAPGRPRPVRVHRWRARGGGVPSPPLVVVSHGTGGSADAMRWLTGPLAAAGFEVVALDHHGNNHVDGYEPEAFLQVWERARDVTFALDVLAAERPLGPVGAAGFSLGGYTAAALVGARLRRAALARVVSGGIPLPPLPEFPDLLAALRARGHGEDLAALLTGCDADLTDRRVRAVFQVAPAMGALLSPESLRSVTVPVEVRWGGADAVTPYEVSVRPYVEHMPTTRGRSLGPAVRHDDFFAEAPADPTAAPRAAADAVAFFAARLGSPAAADGRPGQGAGLR</sequence>
<reference evidence="2" key="1">
    <citation type="submission" date="2019-10" db="EMBL/GenBank/DDBJ databases">
        <title>Nonomuraea sp. nov., isolated from Phyllanthus amarus.</title>
        <authorList>
            <person name="Klykleung N."/>
            <person name="Tanasupawat S."/>
        </authorList>
    </citation>
    <scope>NUCLEOTIDE SEQUENCE [LARGE SCALE GENOMIC DNA]</scope>
    <source>
        <strain evidence="2">3MP-10</strain>
    </source>
</reference>
<protein>
    <recommendedName>
        <fullName evidence="1">Serine aminopeptidase S33 domain-containing protein</fullName>
    </recommendedName>
</protein>
<evidence type="ECO:0000259" key="1">
    <source>
        <dbReference type="Pfam" id="PF12146"/>
    </source>
</evidence>
<accession>A0A5N6A1V3</accession>
<proteinExistence type="predicted"/>
<evidence type="ECO:0000313" key="3">
    <source>
        <dbReference type="Proteomes" id="UP000314251"/>
    </source>
</evidence>
<keyword evidence="3" id="KW-1185">Reference proteome</keyword>
<dbReference type="Proteomes" id="UP000314251">
    <property type="component" value="Unassembled WGS sequence"/>
</dbReference>
<name>A0A5N6A1V3_9ACTN</name>